<keyword evidence="1" id="KW-0812">Transmembrane</keyword>
<sequence>MSWMTVYTYGIQYGGLPYFLAAHTGQVLVIAIVIAFFFLFQPDECMFLGIPGQIELTPLVLSWCKSILKCQRPKIFFRLYKILIKPCFTATGPFHTLHRVASAT</sequence>
<comment type="caution">
    <text evidence="2">The sequence shown here is derived from an EMBL/GenBank/DDBJ whole genome shotgun (WGS) entry which is preliminary data.</text>
</comment>
<name>A0ABV0PK61_9TELE</name>
<dbReference type="EMBL" id="JAHRIO010079999">
    <property type="protein sequence ID" value="MEQ2183747.1"/>
    <property type="molecule type" value="Genomic_DNA"/>
</dbReference>
<protein>
    <submittedName>
        <fullName evidence="2">Uncharacterized protein</fullName>
    </submittedName>
</protein>
<evidence type="ECO:0000313" key="2">
    <source>
        <dbReference type="EMBL" id="MEQ2183747.1"/>
    </source>
</evidence>
<keyword evidence="1" id="KW-1133">Transmembrane helix</keyword>
<proteinExistence type="predicted"/>
<gene>
    <name evidence="2" type="ORF">GOODEAATRI_001184</name>
</gene>
<feature type="transmembrane region" description="Helical" evidence="1">
    <location>
        <begin position="20"/>
        <end position="40"/>
    </location>
</feature>
<keyword evidence="3" id="KW-1185">Reference proteome</keyword>
<reference evidence="2 3" key="1">
    <citation type="submission" date="2021-06" db="EMBL/GenBank/DDBJ databases">
        <authorList>
            <person name="Palmer J.M."/>
        </authorList>
    </citation>
    <scope>NUCLEOTIDE SEQUENCE [LARGE SCALE GENOMIC DNA]</scope>
    <source>
        <strain evidence="2 3">GA_2019</strain>
        <tissue evidence="2">Muscle</tissue>
    </source>
</reference>
<accession>A0ABV0PK61</accession>
<evidence type="ECO:0000256" key="1">
    <source>
        <dbReference type="SAM" id="Phobius"/>
    </source>
</evidence>
<keyword evidence="1" id="KW-0472">Membrane</keyword>
<dbReference type="Proteomes" id="UP001476798">
    <property type="component" value="Unassembled WGS sequence"/>
</dbReference>
<organism evidence="2 3">
    <name type="scientific">Goodea atripinnis</name>
    <dbReference type="NCBI Taxonomy" id="208336"/>
    <lineage>
        <taxon>Eukaryota</taxon>
        <taxon>Metazoa</taxon>
        <taxon>Chordata</taxon>
        <taxon>Craniata</taxon>
        <taxon>Vertebrata</taxon>
        <taxon>Euteleostomi</taxon>
        <taxon>Actinopterygii</taxon>
        <taxon>Neopterygii</taxon>
        <taxon>Teleostei</taxon>
        <taxon>Neoteleostei</taxon>
        <taxon>Acanthomorphata</taxon>
        <taxon>Ovalentaria</taxon>
        <taxon>Atherinomorphae</taxon>
        <taxon>Cyprinodontiformes</taxon>
        <taxon>Goodeidae</taxon>
        <taxon>Goodea</taxon>
    </lineage>
</organism>
<evidence type="ECO:0000313" key="3">
    <source>
        <dbReference type="Proteomes" id="UP001476798"/>
    </source>
</evidence>